<keyword evidence="3" id="KW-0031">Aminopeptidase</keyword>
<dbReference type="RefSeq" id="WP_067303245.1">
    <property type="nucleotide sequence ID" value="NZ_CP016279.1"/>
</dbReference>
<organism evidence="3 5">
    <name type="scientific">Streptomyces griseochromogenes</name>
    <dbReference type="NCBI Taxonomy" id="68214"/>
    <lineage>
        <taxon>Bacteria</taxon>
        <taxon>Bacillati</taxon>
        <taxon>Actinomycetota</taxon>
        <taxon>Actinomycetes</taxon>
        <taxon>Kitasatosporales</taxon>
        <taxon>Streptomycetaceae</taxon>
        <taxon>Streptomyces</taxon>
    </lineage>
</organism>
<dbReference type="SUPFAM" id="SSF53474">
    <property type="entry name" value="alpha/beta-Hydrolases"/>
    <property type="match status" value="1"/>
</dbReference>
<evidence type="ECO:0000313" key="3">
    <source>
        <dbReference type="EMBL" id="ANP50466.1"/>
    </source>
</evidence>
<dbReference type="InterPro" id="IPR000073">
    <property type="entry name" value="AB_hydrolase_1"/>
</dbReference>
<evidence type="ECO:0000313" key="4">
    <source>
        <dbReference type="EMBL" id="MBP2051211.1"/>
    </source>
</evidence>
<evidence type="ECO:0000313" key="6">
    <source>
        <dbReference type="Proteomes" id="UP001519309"/>
    </source>
</evidence>
<reference evidence="4 6" key="2">
    <citation type="submission" date="2021-03" db="EMBL/GenBank/DDBJ databases">
        <title>Genomic Encyclopedia of Type Strains, Phase IV (KMG-IV): sequencing the most valuable type-strain genomes for metagenomic binning, comparative biology and taxonomic classification.</title>
        <authorList>
            <person name="Goeker M."/>
        </authorList>
    </citation>
    <scope>NUCLEOTIDE SEQUENCE [LARGE SCALE GENOMIC DNA]</scope>
    <source>
        <strain evidence="4 6">DSM 40499</strain>
    </source>
</reference>
<feature type="domain" description="AB hydrolase-1" evidence="2">
    <location>
        <begin position="148"/>
        <end position="380"/>
    </location>
</feature>
<dbReference type="OrthoDB" id="9765647at2"/>
<keyword evidence="6" id="KW-1185">Reference proteome</keyword>
<protein>
    <submittedName>
        <fullName evidence="3">Dipeptidyl aminopeptidase</fullName>
    </submittedName>
    <submittedName>
        <fullName evidence="4">Pimeloyl-ACP methyl ester carboxylesterase</fullName>
    </submittedName>
</protein>
<comment type="similarity">
    <text evidence="1">Belongs to the AB hydrolase superfamily. FUS2 hydrolase family.</text>
</comment>
<name>A0A1B1AV66_9ACTN</name>
<dbReference type="EMBL" id="CP016279">
    <property type="protein sequence ID" value="ANP50466.1"/>
    <property type="molecule type" value="Genomic_DNA"/>
</dbReference>
<dbReference type="PANTHER" id="PTHR22946:SF12">
    <property type="entry name" value="CONIDIAL PIGMENT BIOSYNTHESIS PROTEIN AYG1 (AFU_ORTHOLOGUE AFUA_2G17550)"/>
    <property type="match status" value="1"/>
</dbReference>
<gene>
    <name evidence="3" type="ORF">AVL59_13310</name>
    <name evidence="4" type="ORF">J2Z21_004182</name>
</gene>
<dbReference type="EMBL" id="JAGGLP010000008">
    <property type="protein sequence ID" value="MBP2051211.1"/>
    <property type="molecule type" value="Genomic_DNA"/>
</dbReference>
<dbReference type="Gene3D" id="1.20.1440.110">
    <property type="entry name" value="acylaminoacyl peptidase"/>
    <property type="match status" value="1"/>
</dbReference>
<evidence type="ECO:0000313" key="5">
    <source>
        <dbReference type="Proteomes" id="UP000092659"/>
    </source>
</evidence>
<evidence type="ECO:0000259" key="2">
    <source>
        <dbReference type="Pfam" id="PF12697"/>
    </source>
</evidence>
<accession>A0A1B1AV66</accession>
<dbReference type="InterPro" id="IPR050261">
    <property type="entry name" value="FrsA_esterase"/>
</dbReference>
<reference evidence="3 5" key="1">
    <citation type="submission" date="2016-06" db="EMBL/GenBank/DDBJ databases">
        <title>Complete genome sequence of Streptomyces griseochromogenes ATCC 14511, the Blasticidin S producer.</title>
        <authorList>
            <person name="Wu L."/>
        </authorList>
    </citation>
    <scope>NUCLEOTIDE SEQUENCE [LARGE SCALE GENOMIC DNA]</scope>
    <source>
        <strain evidence="3 5">ATCC 14511</strain>
    </source>
</reference>
<dbReference type="InterPro" id="IPR029058">
    <property type="entry name" value="AB_hydrolase_fold"/>
</dbReference>
<dbReference type="Proteomes" id="UP001519309">
    <property type="component" value="Unassembled WGS sequence"/>
</dbReference>
<sequence>MKQLMFRDDPAFWFETLRNLGLAAYGGSDVGEVIATTSRVTPGDYDGWHDAWLATAQRLETEARGGHPISARDGLLRASSYYRAAEFFLHGNPDDPRIDHAYKRGVACFRDAITQLPDVTPVEIPYEDTVLRGYFYRATGTGPKPTLVMHNGFDGAAEELHFFGALGGQERGYNVLTFDGPGQPSAIHRDRLAFRPDWENVVGPVLDFLIRDPGVDPGRVALLGVSLGGYLAPRAAAYEPRLAAVVALDGVFDAVSALTAHLPVPHEEAVRRAAAEQDEELDRVIADARARSPILRWAFDHGRYVTRTSTDREFLAEYARYSFKDGSAENITCPVLVCEATDDLYYSTSEESDPRKLYRHLTAPKTLLTFTEEEGADAHCHPGALRLAVARIFDWLDDTIRPA</sequence>
<keyword evidence="3" id="KW-0645">Protease</keyword>
<evidence type="ECO:0000256" key="1">
    <source>
        <dbReference type="ARBA" id="ARBA00038115"/>
    </source>
</evidence>
<keyword evidence="3" id="KW-0378">Hydrolase</keyword>
<dbReference type="KEGG" id="sgs:AVL59_13310"/>
<proteinExistence type="inferred from homology"/>
<dbReference type="Gene3D" id="3.40.50.1820">
    <property type="entry name" value="alpha/beta hydrolase"/>
    <property type="match status" value="1"/>
</dbReference>
<dbReference type="Pfam" id="PF12697">
    <property type="entry name" value="Abhydrolase_6"/>
    <property type="match status" value="1"/>
</dbReference>
<dbReference type="Proteomes" id="UP000092659">
    <property type="component" value="Chromosome"/>
</dbReference>
<dbReference type="PANTHER" id="PTHR22946">
    <property type="entry name" value="DIENELACTONE HYDROLASE DOMAIN-CONTAINING PROTEIN-RELATED"/>
    <property type="match status" value="1"/>
</dbReference>
<dbReference type="AlphaFoldDB" id="A0A1B1AV66"/>
<dbReference type="STRING" id="68214.AVL59_13310"/>
<dbReference type="GO" id="GO:0004177">
    <property type="term" value="F:aminopeptidase activity"/>
    <property type="evidence" value="ECO:0007669"/>
    <property type="project" value="UniProtKB-KW"/>
</dbReference>